<comment type="caution">
    <text evidence="2">The sequence shown here is derived from an EMBL/GenBank/DDBJ whole genome shotgun (WGS) entry which is preliminary data.</text>
</comment>
<evidence type="ECO:0000313" key="3">
    <source>
        <dbReference type="Proteomes" id="UP000436181"/>
    </source>
</evidence>
<dbReference type="Proteomes" id="UP000436181">
    <property type="component" value="Unassembled WGS sequence"/>
</dbReference>
<sequence length="277" mass="30178">MRAVPKTALVGVMSAGMILLGGCSQPTLTEGNWALTNSASEDDNDDGDDGATISKHKGDHRSAKDFKDGGKYVVESADGSVACTIGRGSVDCDVDFADPPIYYEQGVDTIYSNKVKWKGELEMFQPVVSNKSATSGERLKVGESFTFNGIRVEQTDDVTIQVTRGGHWFKVSGGEYYSDSFPQEKDANGRGLTGTVCGTIERGEKGFLDDWGYVYAAKDGTDCVRAMEVFRAYISEARDSSSQWSRWGWICAGDSPLPRPRCSNGDSDVFWVHPRRG</sequence>
<dbReference type="RefSeq" id="WP_151844593.1">
    <property type="nucleotide sequence ID" value="NZ_WBZJ01000003.1"/>
</dbReference>
<dbReference type="EMBL" id="WBZJ01000003">
    <property type="protein sequence ID" value="KAB3519805.1"/>
    <property type="molecule type" value="Genomic_DNA"/>
</dbReference>
<organism evidence="2 3">
    <name type="scientific">Corynebacterium zhongnanshanii</name>
    <dbReference type="NCBI Taxonomy" id="2768834"/>
    <lineage>
        <taxon>Bacteria</taxon>
        <taxon>Bacillati</taxon>
        <taxon>Actinomycetota</taxon>
        <taxon>Actinomycetes</taxon>
        <taxon>Mycobacteriales</taxon>
        <taxon>Corynebacteriaceae</taxon>
        <taxon>Corynebacterium</taxon>
    </lineage>
</organism>
<evidence type="ECO:0000313" key="2">
    <source>
        <dbReference type="EMBL" id="KAB3519805.1"/>
    </source>
</evidence>
<evidence type="ECO:0000256" key="1">
    <source>
        <dbReference type="SAM" id="MobiDB-lite"/>
    </source>
</evidence>
<feature type="compositionally biased region" description="Acidic residues" evidence="1">
    <location>
        <begin position="40"/>
        <end position="49"/>
    </location>
</feature>
<name>A0ABQ6VCB9_9CORY</name>
<protein>
    <recommendedName>
        <fullName evidence="4">Lipoprotein</fullName>
    </recommendedName>
</protein>
<evidence type="ECO:0008006" key="4">
    <source>
        <dbReference type="Google" id="ProtNLM"/>
    </source>
</evidence>
<keyword evidence="3" id="KW-1185">Reference proteome</keyword>
<feature type="region of interest" description="Disordered" evidence="1">
    <location>
        <begin position="37"/>
        <end position="60"/>
    </location>
</feature>
<accession>A0ABQ6VCB9</accession>
<reference evidence="2 3" key="1">
    <citation type="submission" date="2019-10" db="EMBL/GenBank/DDBJ databases">
        <title>Corynebacterium sp novel species isolated from the respiratory tract of Marmot.</title>
        <authorList>
            <person name="Zhang G."/>
        </authorList>
    </citation>
    <scope>NUCLEOTIDE SEQUENCE [LARGE SCALE GENOMIC DNA]</scope>
    <source>
        <strain evidence="2 3">336</strain>
    </source>
</reference>
<proteinExistence type="predicted"/>
<gene>
    <name evidence="2" type="ORF">F8377_07740</name>
</gene>
<dbReference type="PROSITE" id="PS51257">
    <property type="entry name" value="PROKAR_LIPOPROTEIN"/>
    <property type="match status" value="1"/>
</dbReference>